<reference evidence="2" key="1">
    <citation type="journal article" date="2020" name="Stud. Mycol.">
        <title>101 Dothideomycetes genomes: a test case for predicting lifestyles and emergence of pathogens.</title>
        <authorList>
            <person name="Haridas S."/>
            <person name="Albert R."/>
            <person name="Binder M."/>
            <person name="Bloem J."/>
            <person name="Labutti K."/>
            <person name="Salamov A."/>
            <person name="Andreopoulos B."/>
            <person name="Baker S."/>
            <person name="Barry K."/>
            <person name="Bills G."/>
            <person name="Bluhm B."/>
            <person name="Cannon C."/>
            <person name="Castanera R."/>
            <person name="Culley D."/>
            <person name="Daum C."/>
            <person name="Ezra D."/>
            <person name="Gonzalez J."/>
            <person name="Henrissat B."/>
            <person name="Kuo A."/>
            <person name="Liang C."/>
            <person name="Lipzen A."/>
            <person name="Lutzoni F."/>
            <person name="Magnuson J."/>
            <person name="Mondo S."/>
            <person name="Nolan M."/>
            <person name="Ohm R."/>
            <person name="Pangilinan J."/>
            <person name="Park H.-J."/>
            <person name="Ramirez L."/>
            <person name="Alfaro M."/>
            <person name="Sun H."/>
            <person name="Tritt A."/>
            <person name="Yoshinaga Y."/>
            <person name="Zwiers L.-H."/>
            <person name="Turgeon B."/>
            <person name="Goodwin S."/>
            <person name="Spatafora J."/>
            <person name="Crous P."/>
            <person name="Grigoriev I."/>
        </authorList>
    </citation>
    <scope>NUCLEOTIDE SEQUENCE</scope>
    <source>
        <strain evidence="2">CBS 119925</strain>
    </source>
</reference>
<feature type="region of interest" description="Disordered" evidence="1">
    <location>
        <begin position="380"/>
        <end position="487"/>
    </location>
</feature>
<accession>A0A6A6V5B5</accession>
<feature type="region of interest" description="Disordered" evidence="1">
    <location>
        <begin position="548"/>
        <end position="571"/>
    </location>
</feature>
<feature type="compositionally biased region" description="Basic and acidic residues" evidence="1">
    <location>
        <begin position="217"/>
        <end position="227"/>
    </location>
</feature>
<sequence>MPGILSRSKSLRMLRGDRKETRYIDSDLSTPLPAASQVDLERLKAATPVPRVEGRAVTPDMLHRPNTSAGQAERGKFFHKKAAPFLHQDTATDRGYLSPSKSATTLVYAAEIREDTEGYIGIALGSPTMNPPWVEPTQSAKELGTVTHISSSGSPSVTSEVQEAPKPKLSRWKSIFKKQAQNPQTQKQSFYQLAKSVAPPRADSHHDDDSLYSRAHSRAEEFHEDKQPVSPPVFRPEIRESRRLPRGYEQPQADTRPRALTTGPPPPVPKKTIFRSVSSPKLRTGGALIDAPSIPQVALCESPRQLATNPATGGPLLDIEIPSIKLDRYSVMFGSLLQSNSGVARDRSSSLLARRQGNSERLKPLNELAVKVDEESFGDIKRERRATSPSVPPKSPAISLSLFPNTSGNRASSSTVRRPRPQRSRTAPPASPSLQEFAADQSTKGIARTSDAKELPEVKHQESIQNDSPLPSPSPSSLRSYDSDLDEEVTVIKTTPATTWKRTEVEPEWEMIRKPSQLTALRSHPANRSPLQGPLSAPMELIEAGLSPKPKATEPAAPRCAERSARQRSPTKVVTQAATVGIARSVSVSRASPRTAGVVNKTTLVRRATEKVLSPDSGRFIDQKPLTPTLVELKARNRKSQAVMLEDA</sequence>
<gene>
    <name evidence="2" type="ORF">M011DRAFT_479252</name>
</gene>
<evidence type="ECO:0000313" key="2">
    <source>
        <dbReference type="EMBL" id="KAF2745096.1"/>
    </source>
</evidence>
<protein>
    <submittedName>
        <fullName evidence="2">Uncharacterized protein</fullName>
    </submittedName>
</protein>
<evidence type="ECO:0000256" key="1">
    <source>
        <dbReference type="SAM" id="MobiDB-lite"/>
    </source>
</evidence>
<dbReference type="Proteomes" id="UP000799440">
    <property type="component" value="Unassembled WGS sequence"/>
</dbReference>
<feature type="compositionally biased region" description="Basic and acidic residues" evidence="1">
    <location>
        <begin position="450"/>
        <end position="462"/>
    </location>
</feature>
<proteinExistence type="predicted"/>
<feature type="compositionally biased region" description="Low complexity" evidence="1">
    <location>
        <begin position="147"/>
        <end position="161"/>
    </location>
</feature>
<evidence type="ECO:0000313" key="3">
    <source>
        <dbReference type="Proteomes" id="UP000799440"/>
    </source>
</evidence>
<dbReference type="EMBL" id="MU006584">
    <property type="protein sequence ID" value="KAF2745096.1"/>
    <property type="molecule type" value="Genomic_DNA"/>
</dbReference>
<feature type="region of interest" description="Disordered" evidence="1">
    <location>
        <begin position="217"/>
        <end position="275"/>
    </location>
</feature>
<feature type="compositionally biased region" description="Polar residues" evidence="1">
    <location>
        <begin position="402"/>
        <end position="416"/>
    </location>
</feature>
<feature type="region of interest" description="Disordered" evidence="1">
    <location>
        <begin position="147"/>
        <end position="187"/>
    </location>
</feature>
<name>A0A6A6V5B5_9PLEO</name>
<dbReference type="AlphaFoldDB" id="A0A6A6V5B5"/>
<dbReference type="OrthoDB" id="5404004at2759"/>
<keyword evidence="3" id="KW-1185">Reference proteome</keyword>
<organism evidence="2 3">
    <name type="scientific">Sporormia fimetaria CBS 119925</name>
    <dbReference type="NCBI Taxonomy" id="1340428"/>
    <lineage>
        <taxon>Eukaryota</taxon>
        <taxon>Fungi</taxon>
        <taxon>Dikarya</taxon>
        <taxon>Ascomycota</taxon>
        <taxon>Pezizomycotina</taxon>
        <taxon>Dothideomycetes</taxon>
        <taxon>Pleosporomycetidae</taxon>
        <taxon>Pleosporales</taxon>
        <taxon>Sporormiaceae</taxon>
        <taxon>Sporormia</taxon>
    </lineage>
</organism>